<sequence>MPLSIVFTLVLAFSGVPGIFALDWDGFTNNFITDFAPLITLFGEQVTKQFLSESLSIWDNIIFAMAPLGLLTTIVSVLRVCGTPSMRAFIGRAQESPGQAELELLSCTSETTSELFNEGGIARVFGDPRILEVMVRPSGEGTAGRLIIGLFSDVGEDYWDQVKPSGSEGIFDKKSRSRYHRPNLSLNVGITKVSPIAQYSAAAVGALLQTGVLVFAAWTVCSYPNSFKIAEGKLAEIYAYPLAFCGTVLINEGPPKDGAALRTRRMDKTRNVLFSLESPDGDREQHPLFKYPRLLHGHELDFFALHLFNIDTISITADSHASLQSIPLVSAPYPIKDVGDALEARQKLADITGCIDGHSWDDLEVRTVASQLASTIEGVMEVLCLIQKDILRSASYELAIKLDTSYHRDQLSHINSAPPRSTTVHLNVKRRLDGRSWRADSSQLEALLGLWGLSLKIHDAYRRPDRVPISNNRIIAAYPDDLEKAEIWSHVWIGWRVPFHEIECIVEDGAFRFHGHEETRLRLFGSLERLKNGQRFPAAVQVLSNIGGKTEAREGTMEQNHAEGLRLQNSTVEAMADFFENSGLGSREDAYMCIIPILQRSKKMPNLKDVVGIAIEQSGKDKGEGNWEEAEGLLRWLSESSNRLGDQRPYEALVSLYRSAMLTPDSLIYGLGFDGICRMLNETMVVDPDIEQRIQECAWVGLRIAEEHGLNDKKTELLRSGAKEDIVRGYSHNLSVAEWAKRNNFMVMKYLSERPSKSVNWNAKDEFGLTALHWAIKRQNNQIFELFTRLQCRY</sequence>
<feature type="transmembrane region" description="Helical" evidence="1">
    <location>
        <begin position="199"/>
        <end position="218"/>
    </location>
</feature>
<dbReference type="InterPro" id="IPR036770">
    <property type="entry name" value="Ankyrin_rpt-contain_sf"/>
</dbReference>
<evidence type="ECO:0000313" key="4">
    <source>
        <dbReference type="Proteomes" id="UP001221413"/>
    </source>
</evidence>
<feature type="transmembrane region" description="Helical" evidence="1">
    <location>
        <begin position="61"/>
        <end position="82"/>
    </location>
</feature>
<feature type="signal peptide" evidence="2">
    <location>
        <begin position="1"/>
        <end position="21"/>
    </location>
</feature>
<accession>A0AAD6NIS1</accession>
<evidence type="ECO:0000256" key="1">
    <source>
        <dbReference type="SAM" id="Phobius"/>
    </source>
</evidence>
<keyword evidence="4" id="KW-1185">Reference proteome</keyword>
<dbReference type="EMBL" id="JAQGDS010000009">
    <property type="protein sequence ID" value="KAJ6258218.1"/>
    <property type="molecule type" value="Genomic_DNA"/>
</dbReference>
<proteinExistence type="predicted"/>
<keyword evidence="1" id="KW-1133">Transmembrane helix</keyword>
<evidence type="ECO:0000313" key="3">
    <source>
        <dbReference type="EMBL" id="KAJ6258218.1"/>
    </source>
</evidence>
<feature type="chain" id="PRO_5041934493" evidence="2">
    <location>
        <begin position="22"/>
        <end position="794"/>
    </location>
</feature>
<dbReference type="Proteomes" id="UP001221413">
    <property type="component" value="Unassembled WGS sequence"/>
</dbReference>
<dbReference type="AlphaFoldDB" id="A0AAD6NIS1"/>
<name>A0AAD6NIS1_DREDA</name>
<reference evidence="3" key="1">
    <citation type="submission" date="2023-01" db="EMBL/GenBank/DDBJ databases">
        <title>The chitinases involved in constricting ring structure development in the nematode-trapping fungus Drechslerella dactyloides.</title>
        <authorList>
            <person name="Wang R."/>
            <person name="Zhang L."/>
            <person name="Tang P."/>
            <person name="Li S."/>
            <person name="Liang L."/>
        </authorList>
    </citation>
    <scope>NUCLEOTIDE SEQUENCE</scope>
    <source>
        <strain evidence="3">YMF1.00031</strain>
    </source>
</reference>
<dbReference type="SUPFAM" id="SSF48403">
    <property type="entry name" value="Ankyrin repeat"/>
    <property type="match status" value="1"/>
</dbReference>
<keyword evidence="2" id="KW-0732">Signal</keyword>
<dbReference type="InterPro" id="IPR002110">
    <property type="entry name" value="Ankyrin_rpt"/>
</dbReference>
<dbReference type="Gene3D" id="1.25.40.20">
    <property type="entry name" value="Ankyrin repeat-containing domain"/>
    <property type="match status" value="1"/>
</dbReference>
<keyword evidence="1" id="KW-0812">Transmembrane</keyword>
<organism evidence="3 4">
    <name type="scientific">Drechslerella dactyloides</name>
    <name type="common">Nematode-trapping fungus</name>
    <name type="synonym">Arthrobotrys dactyloides</name>
    <dbReference type="NCBI Taxonomy" id="74499"/>
    <lineage>
        <taxon>Eukaryota</taxon>
        <taxon>Fungi</taxon>
        <taxon>Dikarya</taxon>
        <taxon>Ascomycota</taxon>
        <taxon>Pezizomycotina</taxon>
        <taxon>Orbiliomycetes</taxon>
        <taxon>Orbiliales</taxon>
        <taxon>Orbiliaceae</taxon>
        <taxon>Drechslerella</taxon>
    </lineage>
</organism>
<comment type="caution">
    <text evidence="3">The sequence shown here is derived from an EMBL/GenBank/DDBJ whole genome shotgun (WGS) entry which is preliminary data.</text>
</comment>
<protein>
    <submittedName>
        <fullName evidence="3">Uncharacterized protein</fullName>
    </submittedName>
</protein>
<gene>
    <name evidence="3" type="ORF">Dda_7137</name>
</gene>
<evidence type="ECO:0000256" key="2">
    <source>
        <dbReference type="SAM" id="SignalP"/>
    </source>
</evidence>
<dbReference type="Pfam" id="PF13637">
    <property type="entry name" value="Ank_4"/>
    <property type="match status" value="1"/>
</dbReference>
<keyword evidence="1" id="KW-0472">Membrane</keyword>